<dbReference type="SUPFAM" id="SSF52047">
    <property type="entry name" value="RNI-like"/>
    <property type="match status" value="1"/>
</dbReference>
<dbReference type="Gene3D" id="3.80.10.10">
    <property type="entry name" value="Ribonuclease Inhibitor"/>
    <property type="match status" value="1"/>
</dbReference>
<evidence type="ECO:0000313" key="1">
    <source>
        <dbReference type="EMBL" id="TDL30145.1"/>
    </source>
</evidence>
<name>A0A4R5XHL4_9AGAM</name>
<proteinExistence type="predicted"/>
<sequence>MGVESVDAHFDVLALDNLIDLLVQIKERNGDVGADLLHNNSEFATLEEDLRMSAKYQSLRQLKPLRMSLRALLDVTDHHIRRLQNECTPFFHQKGIKSLPDDILRCVFEAGYESIHHLHGKEADQPSSRFSITLSSVSRHFRQVALGCPRIWICLSNAMGRDLLALYISRSKNVGLDILISHEIFREDMSFGVFMDIITQESQRWQIVVLDIDGNADQLSTLCQYRDLQIQRLSELHFFLFSPDERTSRDACSILETWHVPHLTHLSVLNCFIPKAAPWSQLHSCTLSFHPIIDENEGDKWDCYQILLDLHALRMLQSLTLDFYDADQSEIVDRLNTTSLTLQNLNSLIIILTSCDLANFMPSLFRGLRLPFLSELAVKLNADNSGEFAAESLLPGANPYPCLRVINLMLSTNGTMRLGSFQTKLPSLEHIYIEHFVGRVPPFDGIHPWHSVCFNECSLEDVDAEGIADMFMRGHKFQTLTLVGCRVAPSCVETLKSCMGSKLVVV</sequence>
<dbReference type="Proteomes" id="UP000294933">
    <property type="component" value="Unassembled WGS sequence"/>
</dbReference>
<keyword evidence="2" id="KW-1185">Reference proteome</keyword>
<dbReference type="OrthoDB" id="2973282at2759"/>
<dbReference type="AlphaFoldDB" id="A0A4R5XHL4"/>
<dbReference type="InterPro" id="IPR032675">
    <property type="entry name" value="LRR_dom_sf"/>
</dbReference>
<protein>
    <recommendedName>
        <fullName evidence="3">F-box domain-containing protein</fullName>
    </recommendedName>
</protein>
<organism evidence="1 2">
    <name type="scientific">Rickenella mellea</name>
    <dbReference type="NCBI Taxonomy" id="50990"/>
    <lineage>
        <taxon>Eukaryota</taxon>
        <taxon>Fungi</taxon>
        <taxon>Dikarya</taxon>
        <taxon>Basidiomycota</taxon>
        <taxon>Agaricomycotina</taxon>
        <taxon>Agaricomycetes</taxon>
        <taxon>Hymenochaetales</taxon>
        <taxon>Rickenellaceae</taxon>
        <taxon>Rickenella</taxon>
    </lineage>
</organism>
<accession>A0A4R5XHL4</accession>
<reference evidence="1 2" key="1">
    <citation type="submission" date="2018-06" db="EMBL/GenBank/DDBJ databases">
        <title>A transcriptomic atlas of mushroom development highlights an independent origin of complex multicellularity.</title>
        <authorList>
            <consortium name="DOE Joint Genome Institute"/>
            <person name="Krizsan K."/>
            <person name="Almasi E."/>
            <person name="Merenyi Z."/>
            <person name="Sahu N."/>
            <person name="Viragh M."/>
            <person name="Koszo T."/>
            <person name="Mondo S."/>
            <person name="Kiss B."/>
            <person name="Balint B."/>
            <person name="Kues U."/>
            <person name="Barry K."/>
            <person name="Hegedus J.C."/>
            <person name="Henrissat B."/>
            <person name="Johnson J."/>
            <person name="Lipzen A."/>
            <person name="Ohm R."/>
            <person name="Nagy I."/>
            <person name="Pangilinan J."/>
            <person name="Yan J."/>
            <person name="Xiong Y."/>
            <person name="Grigoriev I.V."/>
            <person name="Hibbett D.S."/>
            <person name="Nagy L.G."/>
        </authorList>
    </citation>
    <scope>NUCLEOTIDE SEQUENCE [LARGE SCALE GENOMIC DNA]</scope>
    <source>
        <strain evidence="1 2">SZMC22713</strain>
    </source>
</reference>
<dbReference type="STRING" id="50990.A0A4R5XHL4"/>
<evidence type="ECO:0000313" key="2">
    <source>
        <dbReference type="Proteomes" id="UP000294933"/>
    </source>
</evidence>
<dbReference type="EMBL" id="ML170156">
    <property type="protein sequence ID" value="TDL30145.1"/>
    <property type="molecule type" value="Genomic_DNA"/>
</dbReference>
<dbReference type="VEuPathDB" id="FungiDB:BD410DRAFT_53875"/>
<gene>
    <name evidence="1" type="ORF">BD410DRAFT_53875</name>
</gene>
<evidence type="ECO:0008006" key="3">
    <source>
        <dbReference type="Google" id="ProtNLM"/>
    </source>
</evidence>